<name>A0A0Q3MGU5_BRADI</name>
<evidence type="ECO:0000313" key="4">
    <source>
        <dbReference type="Proteomes" id="UP000008810"/>
    </source>
</evidence>
<evidence type="ECO:0000256" key="1">
    <source>
        <dbReference type="SAM" id="MobiDB-lite"/>
    </source>
</evidence>
<dbReference type="InParanoid" id="A0A0Q3MGU5"/>
<dbReference type="Proteomes" id="UP000008810">
    <property type="component" value="Chromosome 2"/>
</dbReference>
<keyword evidence="4" id="KW-1185">Reference proteome</keyword>
<dbReference type="EMBL" id="CM000881">
    <property type="protein sequence ID" value="KQK03670.2"/>
    <property type="molecule type" value="Genomic_DNA"/>
</dbReference>
<evidence type="ECO:0000313" key="2">
    <source>
        <dbReference type="EMBL" id="KQK03670.2"/>
    </source>
</evidence>
<evidence type="ECO:0000313" key="3">
    <source>
        <dbReference type="EnsemblPlants" id="KQK03670"/>
    </source>
</evidence>
<proteinExistence type="predicted"/>
<reference evidence="2 3" key="1">
    <citation type="journal article" date="2010" name="Nature">
        <title>Genome sequencing and analysis of the model grass Brachypodium distachyon.</title>
        <authorList>
            <consortium name="International Brachypodium Initiative"/>
        </authorList>
    </citation>
    <scope>NUCLEOTIDE SEQUENCE [LARGE SCALE GENOMIC DNA]</scope>
    <source>
        <strain evidence="2 3">Bd21</strain>
    </source>
</reference>
<reference evidence="3" key="3">
    <citation type="submission" date="2018-08" db="UniProtKB">
        <authorList>
            <consortium name="EnsemblPlants"/>
        </authorList>
    </citation>
    <scope>IDENTIFICATION</scope>
    <source>
        <strain evidence="3">cv. Bd21</strain>
    </source>
</reference>
<protein>
    <submittedName>
        <fullName evidence="2 3">Uncharacterized protein</fullName>
    </submittedName>
</protein>
<feature type="region of interest" description="Disordered" evidence="1">
    <location>
        <begin position="1"/>
        <end position="20"/>
    </location>
</feature>
<reference evidence="2" key="2">
    <citation type="submission" date="2017-06" db="EMBL/GenBank/DDBJ databases">
        <title>WGS assembly of Brachypodium distachyon.</title>
        <authorList>
            <consortium name="The International Brachypodium Initiative"/>
            <person name="Lucas S."/>
            <person name="Harmon-Smith M."/>
            <person name="Lail K."/>
            <person name="Tice H."/>
            <person name="Grimwood J."/>
            <person name="Bruce D."/>
            <person name="Barry K."/>
            <person name="Shu S."/>
            <person name="Lindquist E."/>
            <person name="Wang M."/>
            <person name="Pitluck S."/>
            <person name="Vogel J.P."/>
            <person name="Garvin D.F."/>
            <person name="Mockler T.C."/>
            <person name="Schmutz J."/>
            <person name="Rokhsar D."/>
            <person name="Bevan M.W."/>
        </authorList>
    </citation>
    <scope>NUCLEOTIDE SEQUENCE</scope>
    <source>
        <strain evidence="2">Bd21</strain>
    </source>
</reference>
<organism evidence="2">
    <name type="scientific">Brachypodium distachyon</name>
    <name type="common">Purple false brome</name>
    <name type="synonym">Trachynia distachya</name>
    <dbReference type="NCBI Taxonomy" id="15368"/>
    <lineage>
        <taxon>Eukaryota</taxon>
        <taxon>Viridiplantae</taxon>
        <taxon>Streptophyta</taxon>
        <taxon>Embryophyta</taxon>
        <taxon>Tracheophyta</taxon>
        <taxon>Spermatophyta</taxon>
        <taxon>Magnoliopsida</taxon>
        <taxon>Liliopsida</taxon>
        <taxon>Poales</taxon>
        <taxon>Poaceae</taxon>
        <taxon>BOP clade</taxon>
        <taxon>Pooideae</taxon>
        <taxon>Stipodae</taxon>
        <taxon>Brachypodieae</taxon>
        <taxon>Brachypodium</taxon>
    </lineage>
</organism>
<dbReference type="Gramene" id="KQK03670">
    <property type="protein sequence ID" value="KQK03670"/>
    <property type="gene ID" value="BRADI_2g09216v3"/>
</dbReference>
<dbReference type="EnsemblPlants" id="KQK03670">
    <property type="protein sequence ID" value="KQK03670"/>
    <property type="gene ID" value="BRADI_2g09216v3"/>
</dbReference>
<accession>A0A0Q3MGU5</accession>
<sequence>MHRRHTGTFQGDLSGKGGNGERKLVIAPLVTISLDEAHSGEQVGPGQAQVAQGFRIREVAEVGGEEADKAVQRPPRDGHTRGLVPAKRYLEDVFVVEVGEDLGEDQFLCLIVVVVVGSSHR</sequence>
<dbReference type="AlphaFoldDB" id="A0A0Q3MGU5"/>
<gene>
    <name evidence="2" type="ORF">BRADI_2g09216v3</name>
</gene>